<dbReference type="AlphaFoldDB" id="W2IR08"/>
<sequence>MQPEANSNALQAPNDPVSPIDQDRSQKAHLRKYRRTITKIILMCVVQPTMTQMRSRTSDHQRDHHY</sequence>
<name>W2IR08_PHYNI</name>
<accession>W2IR08</accession>
<feature type="compositionally biased region" description="Polar residues" evidence="1">
    <location>
        <begin position="1"/>
        <end position="11"/>
    </location>
</feature>
<dbReference type="EMBL" id="KI673729">
    <property type="protein sequence ID" value="ETL36624.1"/>
    <property type="molecule type" value="Genomic_DNA"/>
</dbReference>
<feature type="region of interest" description="Disordered" evidence="1">
    <location>
        <begin position="1"/>
        <end position="29"/>
    </location>
</feature>
<gene>
    <name evidence="2" type="ORF">L916_11435</name>
</gene>
<dbReference type="Proteomes" id="UP000053864">
    <property type="component" value="Unassembled WGS sequence"/>
</dbReference>
<organism evidence="2">
    <name type="scientific">Phytophthora nicotianae</name>
    <name type="common">Potato buckeye rot agent</name>
    <name type="synonym">Phytophthora parasitica</name>
    <dbReference type="NCBI Taxonomy" id="4792"/>
    <lineage>
        <taxon>Eukaryota</taxon>
        <taxon>Sar</taxon>
        <taxon>Stramenopiles</taxon>
        <taxon>Oomycota</taxon>
        <taxon>Peronosporomycetes</taxon>
        <taxon>Peronosporales</taxon>
        <taxon>Peronosporaceae</taxon>
        <taxon>Phytophthora</taxon>
    </lineage>
</organism>
<reference evidence="2" key="1">
    <citation type="submission" date="2013-11" db="EMBL/GenBank/DDBJ databases">
        <title>The Genome Sequence of Phytophthora parasitica CJ05E6.</title>
        <authorList>
            <consortium name="The Broad Institute Genomics Platform"/>
            <person name="Russ C."/>
            <person name="Tyler B."/>
            <person name="Panabieres F."/>
            <person name="Shan W."/>
            <person name="Tripathy S."/>
            <person name="Grunwald N."/>
            <person name="Machado M."/>
            <person name="Johnson C.S."/>
            <person name="Arredondo F."/>
            <person name="Hong C."/>
            <person name="Coffey M."/>
            <person name="Young S.K."/>
            <person name="Zeng Q."/>
            <person name="Gargeya S."/>
            <person name="Fitzgerald M."/>
            <person name="Abouelleil A."/>
            <person name="Alvarado L."/>
            <person name="Chapman S.B."/>
            <person name="Gainer-Dewar J."/>
            <person name="Goldberg J."/>
            <person name="Griggs A."/>
            <person name="Gujja S."/>
            <person name="Hansen M."/>
            <person name="Howarth C."/>
            <person name="Imamovic A."/>
            <person name="Ireland A."/>
            <person name="Larimer J."/>
            <person name="McCowan C."/>
            <person name="Murphy C."/>
            <person name="Pearson M."/>
            <person name="Poon T.W."/>
            <person name="Priest M."/>
            <person name="Roberts A."/>
            <person name="Saif S."/>
            <person name="Shea T."/>
            <person name="Sykes S."/>
            <person name="Wortman J."/>
            <person name="Nusbaum C."/>
            <person name="Birren B."/>
        </authorList>
    </citation>
    <scope>NUCLEOTIDE SEQUENCE [LARGE SCALE GENOMIC DNA]</scope>
    <source>
        <strain evidence="2">CJ05E6</strain>
    </source>
</reference>
<evidence type="ECO:0000256" key="1">
    <source>
        <dbReference type="SAM" id="MobiDB-lite"/>
    </source>
</evidence>
<proteinExistence type="predicted"/>
<protein>
    <submittedName>
        <fullName evidence="2">Uncharacterized protein</fullName>
    </submittedName>
</protein>
<evidence type="ECO:0000313" key="2">
    <source>
        <dbReference type="EMBL" id="ETL36624.1"/>
    </source>
</evidence>